<evidence type="ECO:0000313" key="2">
    <source>
        <dbReference type="Proteomes" id="UP000502421"/>
    </source>
</evidence>
<reference evidence="2" key="1">
    <citation type="submission" date="2020-04" db="EMBL/GenBank/DDBJ databases">
        <authorList>
            <person name="Kittiwongwattana C."/>
        </authorList>
    </citation>
    <scope>NUCLEOTIDE SEQUENCE [LARGE SCALE GENOMIC DNA]</scope>
    <source>
        <strain evidence="2">1310</strain>
    </source>
</reference>
<dbReference type="AlphaFoldDB" id="A0AAE6ZLY5"/>
<dbReference type="EMBL" id="CP051205">
    <property type="protein sequence ID" value="QJB35679.1"/>
    <property type="molecule type" value="Genomic_DNA"/>
</dbReference>
<gene>
    <name evidence="1" type="ORF">HF329_32025</name>
</gene>
<dbReference type="KEGG" id="coy:HF329_32025"/>
<accession>A0AAE6ZLY5</accession>
<protein>
    <submittedName>
        <fullName evidence="1">Uncharacterized protein</fullName>
    </submittedName>
</protein>
<dbReference type="RefSeq" id="WP_168810981.1">
    <property type="nucleotide sequence ID" value="NZ_CP051205.1"/>
</dbReference>
<name>A0AAE6ZLY5_9BACT</name>
<evidence type="ECO:0000313" key="1">
    <source>
        <dbReference type="EMBL" id="QJB35679.1"/>
    </source>
</evidence>
<proteinExistence type="predicted"/>
<dbReference type="Proteomes" id="UP000502421">
    <property type="component" value="Chromosome"/>
</dbReference>
<organism evidence="1 2">
    <name type="scientific">Chitinophaga oryzae</name>
    <dbReference type="NCBI Taxonomy" id="2725414"/>
    <lineage>
        <taxon>Bacteria</taxon>
        <taxon>Pseudomonadati</taxon>
        <taxon>Bacteroidota</taxon>
        <taxon>Chitinophagia</taxon>
        <taxon>Chitinophagales</taxon>
        <taxon>Chitinophagaceae</taxon>
        <taxon>Chitinophaga</taxon>
    </lineage>
</organism>
<sequence length="129" mass="14747">MKHMELKNEYNALINSLRLLVLPFDEQKSCLPSFADVKDEVLNIFFEAFLRIPPIVEKGIIPYNAIASILRLNNEITLIELDESLKSLAAFIDSKEWNHIRKLADIALTELGEKNTPPDLEFISWIAGH</sequence>